<proteinExistence type="predicted"/>
<feature type="transmembrane region" description="Helical" evidence="1">
    <location>
        <begin position="79"/>
        <end position="96"/>
    </location>
</feature>
<sequence>MGTELPLLGSALPPNVGLLGVNSDLVGLQCEYQTPDGKQKRSGITLLVLDVACQCINHSSHPLSRFGILEATPISSSPFTLLIVLSIGLMGFFPFAEFSTIEMMFPIPCPRDVAFMLSSPVFEDFCTRKG</sequence>
<keyword evidence="1" id="KW-0812">Transmembrane</keyword>
<keyword evidence="1" id="KW-1133">Transmembrane helix</keyword>
<dbReference type="Proteomes" id="UP000824120">
    <property type="component" value="Chromosome 4"/>
</dbReference>
<keyword evidence="1" id="KW-0472">Membrane</keyword>
<reference evidence="2 3" key="1">
    <citation type="submission" date="2020-09" db="EMBL/GenBank/DDBJ databases">
        <title>De no assembly of potato wild relative species, Solanum commersonii.</title>
        <authorList>
            <person name="Cho K."/>
        </authorList>
    </citation>
    <scope>NUCLEOTIDE SEQUENCE [LARGE SCALE GENOMIC DNA]</scope>
    <source>
        <strain evidence="2">LZ3.2</strain>
        <tissue evidence="2">Leaf</tissue>
    </source>
</reference>
<accession>A0A9J5ZCD8</accession>
<protein>
    <submittedName>
        <fullName evidence="2">Uncharacterized protein</fullName>
    </submittedName>
</protein>
<organism evidence="2 3">
    <name type="scientific">Solanum commersonii</name>
    <name type="common">Commerson's wild potato</name>
    <name type="synonym">Commerson's nightshade</name>
    <dbReference type="NCBI Taxonomy" id="4109"/>
    <lineage>
        <taxon>Eukaryota</taxon>
        <taxon>Viridiplantae</taxon>
        <taxon>Streptophyta</taxon>
        <taxon>Embryophyta</taxon>
        <taxon>Tracheophyta</taxon>
        <taxon>Spermatophyta</taxon>
        <taxon>Magnoliopsida</taxon>
        <taxon>eudicotyledons</taxon>
        <taxon>Gunneridae</taxon>
        <taxon>Pentapetalae</taxon>
        <taxon>asterids</taxon>
        <taxon>lamiids</taxon>
        <taxon>Solanales</taxon>
        <taxon>Solanaceae</taxon>
        <taxon>Solanoideae</taxon>
        <taxon>Solaneae</taxon>
        <taxon>Solanum</taxon>
    </lineage>
</organism>
<dbReference type="AlphaFoldDB" id="A0A9J5ZCD8"/>
<comment type="caution">
    <text evidence="2">The sequence shown here is derived from an EMBL/GenBank/DDBJ whole genome shotgun (WGS) entry which is preliminary data.</text>
</comment>
<keyword evidence="3" id="KW-1185">Reference proteome</keyword>
<name>A0A9J5ZCD8_SOLCO</name>
<evidence type="ECO:0000313" key="2">
    <source>
        <dbReference type="EMBL" id="KAG5610627.1"/>
    </source>
</evidence>
<evidence type="ECO:0000313" key="3">
    <source>
        <dbReference type="Proteomes" id="UP000824120"/>
    </source>
</evidence>
<dbReference type="EMBL" id="JACXVP010000004">
    <property type="protein sequence ID" value="KAG5610627.1"/>
    <property type="molecule type" value="Genomic_DNA"/>
</dbReference>
<evidence type="ECO:0000256" key="1">
    <source>
        <dbReference type="SAM" id="Phobius"/>
    </source>
</evidence>
<gene>
    <name evidence="2" type="ORF">H5410_021908</name>
</gene>